<dbReference type="RefSeq" id="WP_188583701.1">
    <property type="nucleotide sequence ID" value="NZ_BMCT01000010.1"/>
</dbReference>
<dbReference type="InterPro" id="IPR014567">
    <property type="entry name" value="UCP031900"/>
</dbReference>
<gene>
    <name evidence="2" type="ORF">GCM10007301_51160</name>
</gene>
<dbReference type="EMBL" id="BMCT01000010">
    <property type="protein sequence ID" value="GGF84962.1"/>
    <property type="molecule type" value="Genomic_DNA"/>
</dbReference>
<reference evidence="2" key="2">
    <citation type="submission" date="2020-09" db="EMBL/GenBank/DDBJ databases">
        <authorList>
            <person name="Sun Q."/>
            <person name="Sedlacek I."/>
        </authorList>
    </citation>
    <scope>NUCLEOTIDE SEQUENCE</scope>
    <source>
        <strain evidence="2">CCM 7897</strain>
    </source>
</reference>
<evidence type="ECO:0000313" key="2">
    <source>
        <dbReference type="EMBL" id="GGF84962.1"/>
    </source>
</evidence>
<comment type="caution">
    <text evidence="2">The sequence shown here is derived from an EMBL/GenBank/DDBJ whole genome shotgun (WGS) entry which is preliminary data.</text>
</comment>
<name>A0A917CGL5_9HYPH</name>
<protein>
    <recommendedName>
        <fullName evidence="1">Phytase-like domain-containing protein</fullName>
    </recommendedName>
</protein>
<evidence type="ECO:0000259" key="1">
    <source>
        <dbReference type="Pfam" id="PF13449"/>
    </source>
</evidence>
<reference evidence="2" key="1">
    <citation type="journal article" date="2014" name="Int. J. Syst. Evol. Microbiol.">
        <title>Complete genome sequence of Corynebacterium casei LMG S-19264T (=DSM 44701T), isolated from a smear-ripened cheese.</title>
        <authorList>
            <consortium name="US DOE Joint Genome Institute (JGI-PGF)"/>
            <person name="Walter F."/>
            <person name="Albersmeier A."/>
            <person name="Kalinowski J."/>
            <person name="Ruckert C."/>
        </authorList>
    </citation>
    <scope>NUCLEOTIDE SEQUENCE</scope>
    <source>
        <strain evidence="2">CCM 7897</strain>
    </source>
</reference>
<feature type="domain" description="Phytase-like" evidence="1">
    <location>
        <begin position="76"/>
        <end position="325"/>
    </location>
</feature>
<dbReference type="PIRSF" id="PIRSF031900">
    <property type="entry name" value="UCP031900"/>
    <property type="match status" value="1"/>
</dbReference>
<dbReference type="Proteomes" id="UP000606044">
    <property type="component" value="Unassembled WGS sequence"/>
</dbReference>
<dbReference type="InterPro" id="IPR027372">
    <property type="entry name" value="Phytase-like_dom"/>
</dbReference>
<dbReference type="AlphaFoldDB" id="A0A917CGL5"/>
<evidence type="ECO:0000313" key="3">
    <source>
        <dbReference type="Proteomes" id="UP000606044"/>
    </source>
</evidence>
<organism evidence="2 3">
    <name type="scientific">Azorhizobium oxalatiphilum</name>
    <dbReference type="NCBI Taxonomy" id="980631"/>
    <lineage>
        <taxon>Bacteria</taxon>
        <taxon>Pseudomonadati</taxon>
        <taxon>Pseudomonadota</taxon>
        <taxon>Alphaproteobacteria</taxon>
        <taxon>Hyphomicrobiales</taxon>
        <taxon>Xanthobacteraceae</taxon>
        <taxon>Azorhizobium</taxon>
    </lineage>
</organism>
<sequence length="340" mass="36114">MRAPSRRTILYLLAAGVGVAALGHRALSKPRELPRQPVAIKVAATPIERFRINSDDTRFGQLEFRGGLVLTSDYSGFGGISALTLDARENFLAVTDAGVFLIGRIVTEGDRPVGLADVRAAALLDSTGKPLAGQKREDSESLAVAPDGSIYVGLETINEIWRYPGPDPLGQKGERIDVPAAVKQLRHNTGLESLVYIPDGPLKGTLIGIGEEGASGSDDLPGFLIGGPSPGLFSIAKSGWFDATDAALGPGGTLYLMERHYAPTTGVSAQIRRFRLADIKPGARIEGETLFTGDMAYEIDNMEGIAVTRNAAGETLLTLVSDDNFSLLQRTILLRFAVVG</sequence>
<dbReference type="Pfam" id="PF13449">
    <property type="entry name" value="Phytase-like"/>
    <property type="match status" value="1"/>
</dbReference>
<keyword evidence="3" id="KW-1185">Reference proteome</keyword>
<proteinExistence type="predicted"/>
<accession>A0A917CGL5</accession>